<gene>
    <name evidence="1" type="ORF">SAMN05444398_10745</name>
</gene>
<evidence type="ECO:0000313" key="2">
    <source>
        <dbReference type="Proteomes" id="UP000183974"/>
    </source>
</evidence>
<keyword evidence="2" id="KW-1185">Reference proteome</keyword>
<organism evidence="1 2">
    <name type="scientific">Roseovarius pacificus</name>
    <dbReference type="NCBI Taxonomy" id="337701"/>
    <lineage>
        <taxon>Bacteria</taxon>
        <taxon>Pseudomonadati</taxon>
        <taxon>Pseudomonadota</taxon>
        <taxon>Alphaproteobacteria</taxon>
        <taxon>Rhodobacterales</taxon>
        <taxon>Roseobacteraceae</taxon>
        <taxon>Roseovarius</taxon>
    </lineage>
</organism>
<protein>
    <submittedName>
        <fullName evidence="1">Uncharacterized protein</fullName>
    </submittedName>
</protein>
<reference evidence="1 2" key="1">
    <citation type="submission" date="2016-11" db="EMBL/GenBank/DDBJ databases">
        <authorList>
            <person name="Jaros S."/>
            <person name="Januszkiewicz K."/>
            <person name="Wedrychowicz H."/>
        </authorList>
    </citation>
    <scope>NUCLEOTIDE SEQUENCE [LARGE SCALE GENOMIC DNA]</scope>
    <source>
        <strain evidence="1 2">DSM 29589</strain>
    </source>
</reference>
<proteinExistence type="predicted"/>
<dbReference type="OrthoDB" id="7739838at2"/>
<dbReference type="AlphaFoldDB" id="A0A1M7EF27"/>
<accession>A0A1M7EF27</accession>
<dbReference type="Proteomes" id="UP000183974">
    <property type="component" value="Unassembled WGS sequence"/>
</dbReference>
<dbReference type="RefSeq" id="WP_073035170.1">
    <property type="nucleotide sequence ID" value="NZ_BMLR01000007.1"/>
</dbReference>
<dbReference type="STRING" id="337701.SAMN05444398_10745"/>
<sequence length="192" mass="22541">MQSFDEFDWSDGTPEEHLKMVREANEDQLRHLARSYDWAMYPVPVLGWAMAQKCMDLGTALTVFLNGEPERFNYVPKRHVPEDYRGVARMLDNICLRVNSGFYLVYPERDVSNRKRLMKWVSYQQADRAEGRQGRYTFDEEILQILLNDALRLDPSTETAVYSQKPSLLRDLFSPVMDLGVSRRLLRFKPPE</sequence>
<dbReference type="EMBL" id="FRBR01000007">
    <property type="protein sequence ID" value="SHL90344.1"/>
    <property type="molecule type" value="Genomic_DNA"/>
</dbReference>
<name>A0A1M7EF27_9RHOB</name>
<evidence type="ECO:0000313" key="1">
    <source>
        <dbReference type="EMBL" id="SHL90344.1"/>
    </source>
</evidence>